<sequence length="143" mass="15505">MDPSFDVERLRANPSVLTRAEESVEDPEAFSYWDSLAGMVAVGVTNRDGAVLLMDGPHGWRLPYGPVEPTEEWPAVARRIARAVTGVGPEPSAVDRVSRHTHRHADTGRETVTHDVVVRAGPVEGTPIAATPTFGPWDDLTVD</sequence>
<reference evidence="3" key="1">
    <citation type="submission" date="2022-09" db="EMBL/GenBank/DDBJ databases">
        <title>Diverse halophilic archaea isolated from saline environments.</title>
        <authorList>
            <person name="Cui H.-L."/>
        </authorList>
    </citation>
    <scope>NUCLEOTIDE SEQUENCE</scope>
    <source>
        <strain evidence="3">ZS-35-S2</strain>
    </source>
</reference>
<dbReference type="KEGG" id="ssai:N0B31_06105"/>
<feature type="domain" description="Nudix hydrolase" evidence="2">
    <location>
        <begin position="39"/>
        <end position="128"/>
    </location>
</feature>
<protein>
    <submittedName>
        <fullName evidence="3">NUDIX domain-containing protein</fullName>
    </submittedName>
</protein>
<dbReference type="GeneID" id="74941977"/>
<dbReference type="EMBL" id="CP104003">
    <property type="protein sequence ID" value="UWM55856.1"/>
    <property type="molecule type" value="Genomic_DNA"/>
</dbReference>
<dbReference type="InterPro" id="IPR000086">
    <property type="entry name" value="NUDIX_hydrolase_dom"/>
</dbReference>
<dbReference type="InterPro" id="IPR015797">
    <property type="entry name" value="NUDIX_hydrolase-like_dom_sf"/>
</dbReference>
<accession>A0A9E7R5J2</accession>
<organism evidence="3 4">
    <name type="scientific">Salinirubellus salinus</name>
    <dbReference type="NCBI Taxonomy" id="1364945"/>
    <lineage>
        <taxon>Archaea</taxon>
        <taxon>Methanobacteriati</taxon>
        <taxon>Methanobacteriota</taxon>
        <taxon>Stenosarchaea group</taxon>
        <taxon>Halobacteria</taxon>
        <taxon>Halobacteriales</taxon>
        <taxon>Natronomonadaceae</taxon>
        <taxon>Salinirubellus</taxon>
    </lineage>
</organism>
<evidence type="ECO:0000259" key="2">
    <source>
        <dbReference type="Pfam" id="PF00293"/>
    </source>
</evidence>
<evidence type="ECO:0000313" key="4">
    <source>
        <dbReference type="Proteomes" id="UP001057580"/>
    </source>
</evidence>
<evidence type="ECO:0000256" key="1">
    <source>
        <dbReference type="SAM" id="MobiDB-lite"/>
    </source>
</evidence>
<keyword evidence="4" id="KW-1185">Reference proteome</keyword>
<dbReference type="SUPFAM" id="SSF55811">
    <property type="entry name" value="Nudix"/>
    <property type="match status" value="1"/>
</dbReference>
<feature type="region of interest" description="Disordered" evidence="1">
    <location>
        <begin position="87"/>
        <end position="109"/>
    </location>
</feature>
<proteinExistence type="predicted"/>
<gene>
    <name evidence="3" type="ORF">N0B31_06105</name>
</gene>
<dbReference type="Gene3D" id="3.90.79.10">
    <property type="entry name" value="Nucleoside Triphosphate Pyrophosphohydrolase"/>
    <property type="match status" value="1"/>
</dbReference>
<dbReference type="RefSeq" id="WP_260594967.1">
    <property type="nucleotide sequence ID" value="NZ_CP104003.1"/>
</dbReference>
<evidence type="ECO:0000313" key="3">
    <source>
        <dbReference type="EMBL" id="UWM55856.1"/>
    </source>
</evidence>
<dbReference type="Pfam" id="PF00293">
    <property type="entry name" value="NUDIX"/>
    <property type="match status" value="1"/>
</dbReference>
<dbReference type="Proteomes" id="UP001057580">
    <property type="component" value="Chromosome"/>
</dbReference>
<name>A0A9E7R5J2_9EURY</name>
<dbReference type="AlphaFoldDB" id="A0A9E7R5J2"/>